<dbReference type="Gene3D" id="2.40.128.20">
    <property type="match status" value="1"/>
</dbReference>
<dbReference type="Pfam" id="PF09148">
    <property type="entry name" value="DUF1934"/>
    <property type="match status" value="1"/>
</dbReference>
<evidence type="ECO:0000313" key="1">
    <source>
        <dbReference type="EMBL" id="MDE5414655.1"/>
    </source>
</evidence>
<dbReference type="InterPro" id="IPR012674">
    <property type="entry name" value="Calycin"/>
</dbReference>
<dbReference type="RefSeq" id="WP_275119270.1">
    <property type="nucleotide sequence ID" value="NZ_JAOTPO010000010.1"/>
</dbReference>
<comment type="caution">
    <text evidence="1">The sequence shown here is derived from an EMBL/GenBank/DDBJ whole genome shotgun (WGS) entry which is preliminary data.</text>
</comment>
<dbReference type="EMBL" id="JAOTPO010000010">
    <property type="protein sequence ID" value="MDE5414655.1"/>
    <property type="molecule type" value="Genomic_DNA"/>
</dbReference>
<dbReference type="InterPro" id="IPR015231">
    <property type="entry name" value="DUF1934"/>
</dbReference>
<name>A0ABT5VGT2_9BACI</name>
<proteinExistence type="predicted"/>
<gene>
    <name evidence="1" type="ORF">N7Z68_14850</name>
</gene>
<accession>A0ABT5VGT2</accession>
<sequence length="147" mass="17075">MSVEDKRKPISVLMKTTIRQGDKKEYLSLKGKGNVYVKNGYTYLLFKEIHNDKLNVQTTVKIGEQEATIIRNGDLSMRQIYTVGEKTEGTYRSPYGYWQTSAKTHHCQYEWPANQTSGKLKLKYDYYLQNEPSGTFDVTITIEEENE</sequence>
<dbReference type="Proteomes" id="UP001148125">
    <property type="component" value="Unassembled WGS sequence"/>
</dbReference>
<reference evidence="1" key="1">
    <citation type="submission" date="2024-05" db="EMBL/GenBank/DDBJ databases">
        <title>Alkalihalobacillus sp. strain MEB203 novel alkaliphilic bacterium from Lonar Lake, India.</title>
        <authorList>
            <person name="Joshi A."/>
            <person name="Thite S."/>
            <person name="Mengade P."/>
        </authorList>
    </citation>
    <scope>NUCLEOTIDE SEQUENCE</scope>
    <source>
        <strain evidence="1">MEB 203</strain>
    </source>
</reference>
<keyword evidence="2" id="KW-1185">Reference proteome</keyword>
<evidence type="ECO:0000313" key="2">
    <source>
        <dbReference type="Proteomes" id="UP001148125"/>
    </source>
</evidence>
<dbReference type="SUPFAM" id="SSF50814">
    <property type="entry name" value="Lipocalins"/>
    <property type="match status" value="1"/>
</dbReference>
<protein>
    <submittedName>
        <fullName evidence="1">DUF1934 family protein</fullName>
    </submittedName>
</protein>
<organism evidence="1 2">
    <name type="scientific">Alkalihalobacterium chitinilyticum</name>
    <dbReference type="NCBI Taxonomy" id="2980103"/>
    <lineage>
        <taxon>Bacteria</taxon>
        <taxon>Bacillati</taxon>
        <taxon>Bacillota</taxon>
        <taxon>Bacilli</taxon>
        <taxon>Bacillales</taxon>
        <taxon>Bacillaceae</taxon>
        <taxon>Alkalihalobacterium</taxon>
    </lineage>
</organism>